<protein>
    <submittedName>
        <fullName evidence="1">Uncharacterized protein</fullName>
    </submittedName>
</protein>
<proteinExistence type="predicted"/>
<organism evidence="1 2">
    <name type="scientific">Pseudothauera rhizosphaerae</name>
    <dbReference type="NCBI Taxonomy" id="2565932"/>
    <lineage>
        <taxon>Bacteria</taxon>
        <taxon>Pseudomonadati</taxon>
        <taxon>Pseudomonadota</taxon>
        <taxon>Betaproteobacteria</taxon>
        <taxon>Rhodocyclales</taxon>
        <taxon>Zoogloeaceae</taxon>
        <taxon>Pseudothauera</taxon>
    </lineage>
</organism>
<gene>
    <name evidence="1" type="ORF">E6O51_11890</name>
</gene>
<dbReference type="OrthoDB" id="9948156at2"/>
<sequence>METTTPTLAACTSALPPGGAAAGLGAALRPSGVAPHCATCAHFTRPADDRLMAVSAFGRCAKMEAGRYVSPEPRFGCRFDLPQWVRRA</sequence>
<accession>A0A4S4AMR7</accession>
<comment type="caution">
    <text evidence="1">The sequence shown here is derived from an EMBL/GenBank/DDBJ whole genome shotgun (WGS) entry which is preliminary data.</text>
</comment>
<name>A0A4S4AMR7_9RHOO</name>
<keyword evidence="2" id="KW-1185">Reference proteome</keyword>
<dbReference type="AlphaFoldDB" id="A0A4S4AMR7"/>
<evidence type="ECO:0000313" key="2">
    <source>
        <dbReference type="Proteomes" id="UP000307956"/>
    </source>
</evidence>
<reference evidence="1 2" key="1">
    <citation type="submission" date="2019-04" db="EMBL/GenBank/DDBJ databases">
        <title>Azoarcus rhizosphaerae sp. nov. isolated from rhizosphere of Ficus religiosa.</title>
        <authorList>
            <person name="Lin S.-Y."/>
            <person name="Hameed A."/>
            <person name="Hsu Y.-H."/>
            <person name="Young C.-C."/>
        </authorList>
    </citation>
    <scope>NUCLEOTIDE SEQUENCE [LARGE SCALE GENOMIC DNA]</scope>
    <source>
        <strain evidence="1 2">CC-YHH848</strain>
    </source>
</reference>
<dbReference type="EMBL" id="SSOD01000008">
    <property type="protein sequence ID" value="THF60923.1"/>
    <property type="molecule type" value="Genomic_DNA"/>
</dbReference>
<dbReference type="Proteomes" id="UP000307956">
    <property type="component" value="Unassembled WGS sequence"/>
</dbReference>
<evidence type="ECO:0000313" key="1">
    <source>
        <dbReference type="EMBL" id="THF60923.1"/>
    </source>
</evidence>
<dbReference type="RefSeq" id="WP_136385197.1">
    <property type="nucleotide sequence ID" value="NZ_SSOD01000008.1"/>
</dbReference>